<dbReference type="InterPro" id="IPR005119">
    <property type="entry name" value="LysR_subst-bd"/>
</dbReference>
<dbReference type="GO" id="GO:0003700">
    <property type="term" value="F:DNA-binding transcription factor activity"/>
    <property type="evidence" value="ECO:0007669"/>
    <property type="project" value="InterPro"/>
</dbReference>
<evidence type="ECO:0000259" key="12">
    <source>
        <dbReference type="PROSITE" id="PS50931"/>
    </source>
</evidence>
<dbReference type="EMBL" id="CP036313">
    <property type="protein sequence ID" value="QBH14275.1"/>
    <property type="molecule type" value="Genomic_DNA"/>
</dbReference>
<dbReference type="PRINTS" id="PR00039">
    <property type="entry name" value="HTHLYSR"/>
</dbReference>
<comment type="subcellular location">
    <subcellularLocation>
        <location evidence="1">Cytoplasm</location>
    </subcellularLocation>
</comment>
<evidence type="ECO:0000256" key="6">
    <source>
        <dbReference type="ARBA" id="ARBA00022605"/>
    </source>
</evidence>
<dbReference type="Pfam" id="PF03466">
    <property type="entry name" value="LysR_substrate"/>
    <property type="match status" value="1"/>
</dbReference>
<evidence type="ECO:0000256" key="2">
    <source>
        <dbReference type="ARBA" id="ARBA00009437"/>
    </source>
</evidence>
<evidence type="ECO:0000256" key="8">
    <source>
        <dbReference type="ARBA" id="ARBA00023125"/>
    </source>
</evidence>
<comment type="similarity">
    <text evidence="2">Belongs to the LysR transcriptional regulatory family.</text>
</comment>
<dbReference type="InterPro" id="IPR036390">
    <property type="entry name" value="WH_DNA-bd_sf"/>
</dbReference>
<evidence type="ECO:0000256" key="3">
    <source>
        <dbReference type="ARBA" id="ARBA00019365"/>
    </source>
</evidence>
<reference evidence="13 16" key="2">
    <citation type="submission" date="2019-02" db="EMBL/GenBank/DDBJ databases">
        <title>Complete genome sequence of Desulfobacter hydrogenophilus AcRS1.</title>
        <authorList>
            <person name="Marietou A."/>
            <person name="Lund M.B."/>
            <person name="Marshall I.P.G."/>
            <person name="Schreiber L."/>
            <person name="Jorgensen B."/>
        </authorList>
    </citation>
    <scope>NUCLEOTIDE SEQUENCE [LARGE SCALE GENOMIC DNA]</scope>
    <source>
        <strain evidence="13 16">AcRS1</strain>
    </source>
</reference>
<evidence type="ECO:0000256" key="7">
    <source>
        <dbReference type="ARBA" id="ARBA00023015"/>
    </source>
</evidence>
<evidence type="ECO:0000313" key="15">
    <source>
        <dbReference type="Proteomes" id="UP000248798"/>
    </source>
</evidence>
<dbReference type="Pfam" id="PF00126">
    <property type="entry name" value="HTH_1"/>
    <property type="match status" value="1"/>
</dbReference>
<keyword evidence="5" id="KW-0678">Repressor</keyword>
<protein>
    <recommendedName>
        <fullName evidence="3">HTH-type transcriptional regulator MetR</fullName>
    </recommendedName>
</protein>
<name>A0A328FF39_9BACT</name>
<dbReference type="GO" id="GO:0009086">
    <property type="term" value="P:methionine biosynthetic process"/>
    <property type="evidence" value="ECO:0007669"/>
    <property type="project" value="UniProtKB-KW"/>
</dbReference>
<dbReference type="AlphaFoldDB" id="A0A328FF39"/>
<dbReference type="Proteomes" id="UP000293902">
    <property type="component" value="Chromosome"/>
</dbReference>
<dbReference type="GO" id="GO:0005737">
    <property type="term" value="C:cytoplasm"/>
    <property type="evidence" value="ECO:0007669"/>
    <property type="project" value="UniProtKB-SubCell"/>
</dbReference>
<dbReference type="EMBL" id="QLNI01000010">
    <property type="protein sequence ID" value="RAM02796.1"/>
    <property type="molecule type" value="Genomic_DNA"/>
</dbReference>
<dbReference type="Gene3D" id="3.40.190.10">
    <property type="entry name" value="Periplasmic binding protein-like II"/>
    <property type="match status" value="1"/>
</dbReference>
<keyword evidence="16" id="KW-1185">Reference proteome</keyword>
<evidence type="ECO:0000256" key="4">
    <source>
        <dbReference type="ARBA" id="ARBA00022490"/>
    </source>
</evidence>
<dbReference type="CDD" id="cd08441">
    <property type="entry name" value="PBP2_MetR"/>
    <property type="match status" value="1"/>
</dbReference>
<reference evidence="14 15" key="1">
    <citation type="submission" date="2018-06" db="EMBL/GenBank/DDBJ databases">
        <title>Complete Genome Sequence of Desulfobacter hydrogenophilus (DSM3380).</title>
        <authorList>
            <person name="Marietou A."/>
            <person name="Schreiber L."/>
            <person name="Marshall I."/>
            <person name="Jorgensen B."/>
        </authorList>
    </citation>
    <scope>NUCLEOTIDE SEQUENCE [LARGE SCALE GENOMIC DNA]</scope>
    <source>
        <strain evidence="14 15">DSM 3380</strain>
    </source>
</reference>
<keyword evidence="10" id="KW-0804">Transcription</keyword>
<evidence type="ECO:0000256" key="9">
    <source>
        <dbReference type="ARBA" id="ARBA00023159"/>
    </source>
</evidence>
<evidence type="ECO:0000256" key="10">
    <source>
        <dbReference type="ARBA" id="ARBA00023163"/>
    </source>
</evidence>
<evidence type="ECO:0000256" key="11">
    <source>
        <dbReference type="ARBA" id="ARBA00023167"/>
    </source>
</evidence>
<dbReference type="OrthoDB" id="3252676at2"/>
<dbReference type="Gene3D" id="1.10.10.10">
    <property type="entry name" value="Winged helix-like DNA-binding domain superfamily/Winged helix DNA-binding domain"/>
    <property type="match status" value="1"/>
</dbReference>
<evidence type="ECO:0000313" key="13">
    <source>
        <dbReference type="EMBL" id="QBH14275.1"/>
    </source>
</evidence>
<keyword evidence="6" id="KW-0028">Amino-acid biosynthesis</keyword>
<dbReference type="SUPFAM" id="SSF46785">
    <property type="entry name" value="Winged helix' DNA-binding domain"/>
    <property type="match status" value="1"/>
</dbReference>
<evidence type="ECO:0000256" key="5">
    <source>
        <dbReference type="ARBA" id="ARBA00022491"/>
    </source>
</evidence>
<evidence type="ECO:0000256" key="1">
    <source>
        <dbReference type="ARBA" id="ARBA00004496"/>
    </source>
</evidence>
<dbReference type="RefSeq" id="WP_111954770.1">
    <property type="nucleotide sequence ID" value="NZ_CP036313.1"/>
</dbReference>
<dbReference type="InterPro" id="IPR036388">
    <property type="entry name" value="WH-like_DNA-bd_sf"/>
</dbReference>
<organism evidence="14 15">
    <name type="scientific">Desulfobacter hydrogenophilus</name>
    <dbReference type="NCBI Taxonomy" id="2291"/>
    <lineage>
        <taxon>Bacteria</taxon>
        <taxon>Pseudomonadati</taxon>
        <taxon>Thermodesulfobacteriota</taxon>
        <taxon>Desulfobacteria</taxon>
        <taxon>Desulfobacterales</taxon>
        <taxon>Desulfobacteraceae</taxon>
        <taxon>Desulfobacter</taxon>
    </lineage>
</organism>
<evidence type="ECO:0000313" key="16">
    <source>
        <dbReference type="Proteomes" id="UP000293902"/>
    </source>
</evidence>
<sequence length="291" mass="33029">MIDRIHLSILNEIDRKGTLTAAAQALCLTQPALTHTMKKLESSISTRLWQKDGRGLRLTRSGRYLLEVSRKILPQFAQAEKMLEQYAQGKRGMLCIGMECHPCYRWFSTIVAEYLTQWTDVELDVKQEFQFDGIQALLDFEIDLLITPDPVKTKNLSFTPLFEYEHVLAVPQSHSLAQRDHILAEDLLDQVLITYPVPLERLDIFTRCLIPAQCRPQHHKTIETTDIILQMVASGRGITALPRWLVEDSQERFGLKAVPIGPGGIWKEISAGIRDQDSTTDYIQGFIALAG</sequence>
<keyword evidence="8" id="KW-0238">DNA-binding</keyword>
<keyword evidence="4" id="KW-0963">Cytoplasm</keyword>
<dbReference type="PANTHER" id="PTHR30126:SF25">
    <property type="entry name" value="HTH-TYPE TRANSCRIPTIONAL REGULATOR METR"/>
    <property type="match status" value="1"/>
</dbReference>
<keyword evidence="9" id="KW-0010">Activator</keyword>
<gene>
    <name evidence="14" type="ORF">DO021_06110</name>
    <name evidence="13" type="ORF">EYB58_15950</name>
</gene>
<dbReference type="GO" id="GO:0000976">
    <property type="term" value="F:transcription cis-regulatory region binding"/>
    <property type="evidence" value="ECO:0007669"/>
    <property type="project" value="TreeGrafter"/>
</dbReference>
<feature type="domain" description="HTH lysR-type" evidence="12">
    <location>
        <begin position="6"/>
        <end position="59"/>
    </location>
</feature>
<dbReference type="PANTHER" id="PTHR30126">
    <property type="entry name" value="HTH-TYPE TRANSCRIPTIONAL REGULATOR"/>
    <property type="match status" value="1"/>
</dbReference>
<dbReference type="SUPFAM" id="SSF53850">
    <property type="entry name" value="Periplasmic binding protein-like II"/>
    <property type="match status" value="1"/>
</dbReference>
<keyword evidence="7" id="KW-0805">Transcription regulation</keyword>
<evidence type="ECO:0000313" key="14">
    <source>
        <dbReference type="EMBL" id="RAM02796.1"/>
    </source>
</evidence>
<dbReference type="Proteomes" id="UP000248798">
    <property type="component" value="Unassembled WGS sequence"/>
</dbReference>
<accession>A0A328FF39</accession>
<dbReference type="InterPro" id="IPR037406">
    <property type="entry name" value="MetR_PBP2"/>
</dbReference>
<dbReference type="InterPro" id="IPR000847">
    <property type="entry name" value="LysR_HTH_N"/>
</dbReference>
<dbReference type="PROSITE" id="PS50931">
    <property type="entry name" value="HTH_LYSR"/>
    <property type="match status" value="1"/>
</dbReference>
<keyword evidence="11" id="KW-0486">Methionine biosynthesis</keyword>
<proteinExistence type="inferred from homology"/>